<sequence>MDPYHEPERQRFVLPLEPEPAIVDYCPVGGGVVSFDRVYVPPAHRGTAASRTILAFAFDHAREAGWKIRPTCPYIADRYVPRHPELQDLIEK</sequence>
<evidence type="ECO:0000313" key="3">
    <source>
        <dbReference type="Proteomes" id="UP000541810"/>
    </source>
</evidence>
<dbReference type="EMBL" id="JACHGY010000001">
    <property type="protein sequence ID" value="MBB6431567.1"/>
    <property type="molecule type" value="Genomic_DNA"/>
</dbReference>
<accession>A0A7X0LM08</accession>
<dbReference type="AlphaFoldDB" id="A0A7X0LM08"/>
<gene>
    <name evidence="2" type="ORF">HNQ40_003373</name>
</gene>
<dbReference type="Proteomes" id="UP000541810">
    <property type="component" value="Unassembled WGS sequence"/>
</dbReference>
<dbReference type="InterPro" id="IPR016181">
    <property type="entry name" value="Acyl_CoA_acyltransferase"/>
</dbReference>
<dbReference type="InterPro" id="IPR045057">
    <property type="entry name" value="Gcn5-rel_NAT"/>
</dbReference>
<name>A0A7X0LM08_9BACT</name>
<feature type="domain" description="N-acetyltransferase" evidence="1">
    <location>
        <begin position="4"/>
        <end position="91"/>
    </location>
</feature>
<dbReference type="SUPFAM" id="SSF55729">
    <property type="entry name" value="Acyl-CoA N-acyltransferases (Nat)"/>
    <property type="match status" value="1"/>
</dbReference>
<dbReference type="InterPro" id="IPR031165">
    <property type="entry name" value="GNAT_YJDJ"/>
</dbReference>
<protein>
    <recommendedName>
        <fullName evidence="1">N-acetyltransferase domain-containing protein</fullName>
    </recommendedName>
</protein>
<reference evidence="2 3" key="1">
    <citation type="submission" date="2020-08" db="EMBL/GenBank/DDBJ databases">
        <title>Genomic Encyclopedia of Type Strains, Phase IV (KMG-IV): sequencing the most valuable type-strain genomes for metagenomic binning, comparative biology and taxonomic classification.</title>
        <authorList>
            <person name="Goeker M."/>
        </authorList>
    </citation>
    <scope>NUCLEOTIDE SEQUENCE [LARGE SCALE GENOMIC DNA]</scope>
    <source>
        <strain evidence="2 3">DSM 103725</strain>
    </source>
</reference>
<keyword evidence="3" id="KW-1185">Reference proteome</keyword>
<evidence type="ECO:0000259" key="1">
    <source>
        <dbReference type="PROSITE" id="PS51729"/>
    </source>
</evidence>
<dbReference type="PANTHER" id="PTHR31435:SF9">
    <property type="entry name" value="PROTEIN NATD1"/>
    <property type="match status" value="1"/>
</dbReference>
<dbReference type="Gene3D" id="3.40.630.30">
    <property type="match status" value="1"/>
</dbReference>
<dbReference type="RefSeq" id="WP_184679024.1">
    <property type="nucleotide sequence ID" value="NZ_JACHGY010000001.1"/>
</dbReference>
<comment type="caution">
    <text evidence="2">The sequence shown here is derived from an EMBL/GenBank/DDBJ whole genome shotgun (WGS) entry which is preliminary data.</text>
</comment>
<dbReference type="Pfam" id="PF14542">
    <property type="entry name" value="Acetyltransf_CG"/>
    <property type="match status" value="1"/>
</dbReference>
<dbReference type="PANTHER" id="PTHR31435">
    <property type="entry name" value="PROTEIN NATD1"/>
    <property type="match status" value="1"/>
</dbReference>
<organism evidence="2 3">
    <name type="scientific">Algisphaera agarilytica</name>
    <dbReference type="NCBI Taxonomy" id="1385975"/>
    <lineage>
        <taxon>Bacteria</taxon>
        <taxon>Pseudomonadati</taxon>
        <taxon>Planctomycetota</taxon>
        <taxon>Phycisphaerae</taxon>
        <taxon>Phycisphaerales</taxon>
        <taxon>Phycisphaeraceae</taxon>
        <taxon>Algisphaera</taxon>
    </lineage>
</organism>
<dbReference type="PROSITE" id="PS51729">
    <property type="entry name" value="GNAT_YJDJ"/>
    <property type="match status" value="1"/>
</dbReference>
<evidence type="ECO:0000313" key="2">
    <source>
        <dbReference type="EMBL" id="MBB6431567.1"/>
    </source>
</evidence>
<proteinExistence type="predicted"/>